<dbReference type="GO" id="GO:0005509">
    <property type="term" value="F:calcium ion binding"/>
    <property type="evidence" value="ECO:0007669"/>
    <property type="project" value="InterPro"/>
</dbReference>
<dbReference type="Proteomes" id="UP001177744">
    <property type="component" value="Unassembled WGS sequence"/>
</dbReference>
<keyword evidence="6" id="KW-1185">Reference proteome</keyword>
<dbReference type="InterPro" id="IPR050145">
    <property type="entry name" value="Centrin_CML-like"/>
</dbReference>
<dbReference type="FunFam" id="1.10.238.10:FF:000001">
    <property type="entry name" value="Calmodulin 1"/>
    <property type="match status" value="1"/>
</dbReference>
<dbReference type="AlphaFoldDB" id="A0AA40HF71"/>
<dbReference type="Pfam" id="PF13499">
    <property type="entry name" value="EF-hand_7"/>
    <property type="match status" value="1"/>
</dbReference>
<evidence type="ECO:0000256" key="1">
    <source>
        <dbReference type="ARBA" id="ARBA00022737"/>
    </source>
</evidence>
<evidence type="ECO:0000313" key="5">
    <source>
        <dbReference type="EMBL" id="KAK1330101.1"/>
    </source>
</evidence>
<dbReference type="PANTHER" id="PTHR23050">
    <property type="entry name" value="CALCIUM BINDING PROTEIN"/>
    <property type="match status" value="1"/>
</dbReference>
<evidence type="ECO:0000259" key="4">
    <source>
        <dbReference type="PROSITE" id="PS50222"/>
    </source>
</evidence>
<gene>
    <name evidence="5" type="ORF">QTO34_010287</name>
</gene>
<dbReference type="InterPro" id="IPR002048">
    <property type="entry name" value="EF_hand_dom"/>
</dbReference>
<organism evidence="5 6">
    <name type="scientific">Cnephaeus nilssonii</name>
    <name type="common">Northern bat</name>
    <name type="synonym">Eptesicus nilssonii</name>
    <dbReference type="NCBI Taxonomy" id="3371016"/>
    <lineage>
        <taxon>Eukaryota</taxon>
        <taxon>Metazoa</taxon>
        <taxon>Chordata</taxon>
        <taxon>Craniata</taxon>
        <taxon>Vertebrata</taxon>
        <taxon>Euteleostomi</taxon>
        <taxon>Mammalia</taxon>
        <taxon>Eutheria</taxon>
        <taxon>Laurasiatheria</taxon>
        <taxon>Chiroptera</taxon>
        <taxon>Yangochiroptera</taxon>
        <taxon>Vespertilionidae</taxon>
        <taxon>Cnephaeus</taxon>
    </lineage>
</organism>
<reference evidence="5" key="1">
    <citation type="submission" date="2023-06" db="EMBL/GenBank/DDBJ databases">
        <title>Reference genome for the Northern bat (Eptesicus nilssonii), a most northern bat species.</title>
        <authorList>
            <person name="Laine V.N."/>
            <person name="Pulliainen A.T."/>
            <person name="Lilley T.M."/>
        </authorList>
    </citation>
    <scope>NUCLEOTIDE SEQUENCE</scope>
    <source>
        <strain evidence="5">BLF_Eptnil</strain>
        <tissue evidence="5">Kidney</tissue>
    </source>
</reference>
<dbReference type="InterPro" id="IPR011992">
    <property type="entry name" value="EF-hand-dom_pair"/>
</dbReference>
<dbReference type="EMBL" id="JAULJE010000021">
    <property type="protein sequence ID" value="KAK1330101.1"/>
    <property type="molecule type" value="Genomic_DNA"/>
</dbReference>
<feature type="region of interest" description="Disordered" evidence="3">
    <location>
        <begin position="65"/>
        <end position="130"/>
    </location>
</feature>
<evidence type="ECO:0000256" key="3">
    <source>
        <dbReference type="SAM" id="MobiDB-lite"/>
    </source>
</evidence>
<evidence type="ECO:0000313" key="6">
    <source>
        <dbReference type="Proteomes" id="UP001177744"/>
    </source>
</evidence>
<proteinExistence type="predicted"/>
<feature type="domain" description="EF-hand" evidence="4">
    <location>
        <begin position="18"/>
        <end position="53"/>
    </location>
</feature>
<comment type="caution">
    <text evidence="5">The sequence shown here is derived from an EMBL/GenBank/DDBJ whole genome shotgun (WGS) entry which is preliminary data.</text>
</comment>
<feature type="compositionally biased region" description="Basic and acidic residues" evidence="3">
    <location>
        <begin position="120"/>
        <end position="130"/>
    </location>
</feature>
<feature type="compositionally biased region" description="Acidic residues" evidence="3">
    <location>
        <begin position="65"/>
        <end position="74"/>
    </location>
</feature>
<sequence length="130" mass="14668">MNFNDFLAVITQKMCEKDSKEEILKAFKLFDDDESGTILFNNLKRVTTEMGENITDEELQEMIDEADRDGDGEDLAPGATPCSCRQSTTLATESSDSKQSTEDEEQEKDEPDNKQPGGHLGHEWEQELEC</sequence>
<feature type="compositionally biased region" description="Polar residues" evidence="3">
    <location>
        <begin position="83"/>
        <end position="94"/>
    </location>
</feature>
<accession>A0AA40HF71</accession>
<protein>
    <recommendedName>
        <fullName evidence="4">EF-hand domain-containing protein</fullName>
    </recommendedName>
</protein>
<dbReference type="Gene3D" id="1.10.238.10">
    <property type="entry name" value="EF-hand"/>
    <property type="match status" value="1"/>
</dbReference>
<keyword evidence="1" id="KW-0677">Repeat</keyword>
<dbReference type="SMART" id="SM00054">
    <property type="entry name" value="EFh"/>
    <property type="match status" value="2"/>
</dbReference>
<evidence type="ECO:0000256" key="2">
    <source>
        <dbReference type="ARBA" id="ARBA00022837"/>
    </source>
</evidence>
<dbReference type="PROSITE" id="PS50222">
    <property type="entry name" value="EF_HAND_2"/>
    <property type="match status" value="1"/>
</dbReference>
<dbReference type="SUPFAM" id="SSF47473">
    <property type="entry name" value="EF-hand"/>
    <property type="match status" value="1"/>
</dbReference>
<dbReference type="CDD" id="cd00051">
    <property type="entry name" value="EFh"/>
    <property type="match status" value="1"/>
</dbReference>
<keyword evidence="2" id="KW-0106">Calcium</keyword>
<name>A0AA40HF71_CNENI</name>